<proteinExistence type="predicted"/>
<reference evidence="1" key="1">
    <citation type="submission" date="2021-06" db="EMBL/GenBank/DDBJ databases">
        <authorList>
            <person name="Kallberg Y."/>
            <person name="Tangrot J."/>
            <person name="Rosling A."/>
        </authorList>
    </citation>
    <scope>NUCLEOTIDE SEQUENCE</scope>
    <source>
        <strain evidence="1">87-6 pot B 2015</strain>
    </source>
</reference>
<sequence>AQNCCSTLFALSPDDEALTQLYAATRPEIVEKIYSAQDEKQAKNCENTDTCTSNSTQFFNNLCVIL</sequence>
<name>A0A9N9FQJ2_FUNMO</name>
<dbReference type="EMBL" id="CAJVPP010001394">
    <property type="protein sequence ID" value="CAG8552884.1"/>
    <property type="molecule type" value="Genomic_DNA"/>
</dbReference>
<evidence type="ECO:0000313" key="1">
    <source>
        <dbReference type="EMBL" id="CAG8552884.1"/>
    </source>
</evidence>
<accession>A0A9N9FQJ2</accession>
<dbReference type="Proteomes" id="UP000789375">
    <property type="component" value="Unassembled WGS sequence"/>
</dbReference>
<dbReference type="AlphaFoldDB" id="A0A9N9FQJ2"/>
<evidence type="ECO:0000313" key="2">
    <source>
        <dbReference type="Proteomes" id="UP000789375"/>
    </source>
</evidence>
<protein>
    <submittedName>
        <fullName evidence="1">12110_t:CDS:1</fullName>
    </submittedName>
</protein>
<gene>
    <name evidence="1" type="ORF">FMOSSE_LOCUS6560</name>
</gene>
<organism evidence="1 2">
    <name type="scientific">Funneliformis mosseae</name>
    <name type="common">Endomycorrhizal fungus</name>
    <name type="synonym">Glomus mosseae</name>
    <dbReference type="NCBI Taxonomy" id="27381"/>
    <lineage>
        <taxon>Eukaryota</taxon>
        <taxon>Fungi</taxon>
        <taxon>Fungi incertae sedis</taxon>
        <taxon>Mucoromycota</taxon>
        <taxon>Glomeromycotina</taxon>
        <taxon>Glomeromycetes</taxon>
        <taxon>Glomerales</taxon>
        <taxon>Glomeraceae</taxon>
        <taxon>Funneliformis</taxon>
    </lineage>
</organism>
<comment type="caution">
    <text evidence="1">The sequence shown here is derived from an EMBL/GenBank/DDBJ whole genome shotgun (WGS) entry which is preliminary data.</text>
</comment>
<feature type="non-terminal residue" evidence="1">
    <location>
        <position position="66"/>
    </location>
</feature>
<keyword evidence="2" id="KW-1185">Reference proteome</keyword>